<keyword evidence="1" id="KW-0472">Membrane</keyword>
<feature type="transmembrane region" description="Helical" evidence="1">
    <location>
        <begin position="335"/>
        <end position="352"/>
    </location>
</feature>
<dbReference type="Gene3D" id="3.30.70.1320">
    <property type="entry name" value="Multidrug efflux transporter AcrB pore domain like"/>
    <property type="match status" value="1"/>
</dbReference>
<reference evidence="2 3" key="2">
    <citation type="journal article" date="2017" name="Genome Announc.">
        <title>Draft genome sequence of Aquitalea magnusonii strain H3, a plant growth-promoting bacterium of duckweed Lemna minor.</title>
        <authorList>
            <person name="Ishizawa H."/>
            <person name="Kuroda M."/>
            <person name="Ike M."/>
        </authorList>
    </citation>
    <scope>NUCLEOTIDE SEQUENCE [LARGE SCALE GENOMIC DNA]</scope>
    <source>
        <strain evidence="2 3">H3</strain>
    </source>
</reference>
<dbReference type="Gene3D" id="1.20.1640.10">
    <property type="entry name" value="Multidrug efflux transporter AcrB transmembrane domain"/>
    <property type="match status" value="2"/>
</dbReference>
<dbReference type="PANTHER" id="PTHR32063:SF0">
    <property type="entry name" value="SWARMING MOTILITY PROTEIN SWRC"/>
    <property type="match status" value="1"/>
</dbReference>
<proteinExistence type="predicted"/>
<feature type="transmembrane region" description="Helical" evidence="1">
    <location>
        <begin position="888"/>
        <end position="907"/>
    </location>
</feature>
<feature type="transmembrane region" description="Helical" evidence="1">
    <location>
        <begin position="913"/>
        <end position="939"/>
    </location>
</feature>
<evidence type="ECO:0000313" key="3">
    <source>
        <dbReference type="Proteomes" id="UP000198290"/>
    </source>
</evidence>
<dbReference type="Proteomes" id="UP000198290">
    <property type="component" value="Chromosome"/>
</dbReference>
<dbReference type="Pfam" id="PF00873">
    <property type="entry name" value="ACR_tran"/>
    <property type="match status" value="1"/>
</dbReference>
<dbReference type="PRINTS" id="PR00702">
    <property type="entry name" value="ACRIFLAVINRP"/>
</dbReference>
<keyword evidence="3" id="KW-1185">Reference proteome</keyword>
<dbReference type="SUPFAM" id="SSF82714">
    <property type="entry name" value="Multidrug efflux transporter AcrB TolC docking domain, DN and DC subdomains"/>
    <property type="match status" value="2"/>
</dbReference>
<feature type="transmembrane region" description="Helical" evidence="1">
    <location>
        <begin position="991"/>
        <end position="1017"/>
    </location>
</feature>
<feature type="transmembrane region" description="Helical" evidence="1">
    <location>
        <begin position="861"/>
        <end position="881"/>
    </location>
</feature>
<gene>
    <name evidence="2" type="ORF">DLM_0149</name>
</gene>
<name>A0A3G9GCJ5_9NEIS</name>
<dbReference type="Gene3D" id="3.30.2090.10">
    <property type="entry name" value="Multidrug efflux transporter AcrB TolC docking domain, DN and DC subdomains"/>
    <property type="match status" value="2"/>
</dbReference>
<reference evidence="3" key="1">
    <citation type="journal article" date="2017" name="Biotechnol. Biofuels">
        <title>Evaluation of environmental bacterial communities as a factor affecting the growth of duckweed Lemna minor.</title>
        <authorList>
            <person name="Ishizawa H."/>
            <person name="Kuroda M."/>
            <person name="Morikawa M."/>
            <person name="Ike M."/>
        </authorList>
    </citation>
    <scope>NUCLEOTIDE SEQUENCE [LARGE SCALE GENOMIC DNA]</scope>
    <source>
        <strain evidence="3">H3</strain>
    </source>
</reference>
<dbReference type="SUPFAM" id="SSF82693">
    <property type="entry name" value="Multidrug efflux transporter AcrB pore domain, PN1, PN2, PC1 and PC2 subdomains"/>
    <property type="match status" value="3"/>
</dbReference>
<dbReference type="OrthoDB" id="9042683at2"/>
<feature type="transmembrane region" description="Helical" evidence="1">
    <location>
        <begin position="359"/>
        <end position="379"/>
    </location>
</feature>
<dbReference type="GO" id="GO:0042910">
    <property type="term" value="F:xenobiotic transmembrane transporter activity"/>
    <property type="evidence" value="ECO:0007669"/>
    <property type="project" value="TreeGrafter"/>
</dbReference>
<dbReference type="SUPFAM" id="SSF82866">
    <property type="entry name" value="Multidrug efflux transporter AcrB transmembrane domain"/>
    <property type="match status" value="2"/>
</dbReference>
<feature type="transmembrane region" description="Helical" evidence="1">
    <location>
        <begin position="534"/>
        <end position="553"/>
    </location>
</feature>
<accession>A0A3G9GCJ5</accession>
<evidence type="ECO:0000313" key="2">
    <source>
        <dbReference type="EMBL" id="BBF83832.1"/>
    </source>
</evidence>
<feature type="transmembrane region" description="Helical" evidence="1">
    <location>
        <begin position="430"/>
        <end position="452"/>
    </location>
</feature>
<dbReference type="PANTHER" id="PTHR32063">
    <property type="match status" value="1"/>
</dbReference>
<dbReference type="AlphaFoldDB" id="A0A3G9GCJ5"/>
<dbReference type="STRING" id="332411.VI06_03820"/>
<evidence type="ECO:0000256" key="1">
    <source>
        <dbReference type="SAM" id="Phobius"/>
    </source>
</evidence>
<dbReference type="EMBL" id="AP018823">
    <property type="protein sequence ID" value="BBF83832.1"/>
    <property type="molecule type" value="Genomic_DNA"/>
</dbReference>
<keyword evidence="1" id="KW-1133">Transmembrane helix</keyword>
<keyword evidence="1" id="KW-0812">Transmembrane</keyword>
<dbReference type="InterPro" id="IPR027463">
    <property type="entry name" value="AcrB_DN_DC_subdom"/>
</dbReference>
<dbReference type="GO" id="GO:0005886">
    <property type="term" value="C:plasma membrane"/>
    <property type="evidence" value="ECO:0007669"/>
    <property type="project" value="TreeGrafter"/>
</dbReference>
<dbReference type="KEGG" id="amah:DLM_0149"/>
<reference evidence="3" key="3">
    <citation type="journal article" date="2017" name="Plant Physiol. Biochem.">
        <title>Differential oxidative and antioxidative response of duckweed Lemna minor toward plant growth promoting/inhibiting bacteria.</title>
        <authorList>
            <person name="Ishizawa H."/>
            <person name="Kuroda M."/>
            <person name="Morikawa M."/>
            <person name="Ike M."/>
        </authorList>
    </citation>
    <scope>NUCLEOTIDE SEQUENCE [LARGE SCALE GENOMIC DNA]</scope>
    <source>
        <strain evidence="3">H3</strain>
    </source>
</reference>
<organism evidence="2 3">
    <name type="scientific">Aquitalea magnusonii</name>
    <dbReference type="NCBI Taxonomy" id="332411"/>
    <lineage>
        <taxon>Bacteria</taxon>
        <taxon>Pseudomonadati</taxon>
        <taxon>Pseudomonadota</taxon>
        <taxon>Betaproteobacteria</taxon>
        <taxon>Neisseriales</taxon>
        <taxon>Chromobacteriaceae</taxon>
        <taxon>Aquitalea</taxon>
    </lineage>
</organism>
<dbReference type="InterPro" id="IPR001036">
    <property type="entry name" value="Acrflvin-R"/>
</dbReference>
<feature type="transmembrane region" description="Helical" evidence="1">
    <location>
        <begin position="385"/>
        <end position="409"/>
    </location>
</feature>
<dbReference type="Gene3D" id="3.30.70.1440">
    <property type="entry name" value="Multidrug efflux transporter AcrB pore domain"/>
    <property type="match status" value="1"/>
</dbReference>
<protein>
    <submittedName>
        <fullName evidence="2">Cobalt-zinc-cadmium resistance protein CzcA</fullName>
    </submittedName>
</protein>
<dbReference type="RefSeq" id="WP_089083933.1">
    <property type="nucleotide sequence ID" value="NZ_AP018823.1"/>
</dbReference>
<feature type="transmembrane region" description="Helical" evidence="1">
    <location>
        <begin position="960"/>
        <end position="979"/>
    </location>
</feature>
<sequence length="1050" mass="112650">MWLTRVSVRNPYFATVLMLALLVLGLFAWSRLPVEELPDIRFPVAVVSTHYSGASPEVVESEVTRPLEEAINTINGIKHIRSYSFEGSSTIVVEFALSVDPAVAVQDVRDRVGGVQGRFRREIDTPSVSQFNPNDQPLLSISFSSSQVSQRTLTTWLDNTLKKRLQIVTGVGEAKVVGGVKRQIRIDVDPYRLESSGLSLQEVADAIRAGNRDYPAGAVSSASNEMNVRVSGKLKSPEDFANLVTGYRNGSTIRLSDVATVSDAEAEASSMTLIDGKPGVGIDIRAARGANVVEVADGVKQVIHDMQGSMPAGTQVHISYDKSEDVKKSLANVEATLLEGAGLTVLIVFLFLGSWRSTVITGLTLPVALIGTLFALQALGFTLNLMTLMALSLSIGLLIDDAIVVRENIVRHRQLGKSHYQAALDGTNEIGLAVLATTLTVVAVFLPVGFMSGIIGKFFHQFGLTVTVAVLISMLVSFTLDPMLSSIWPDPHQHGDRHRGPLGRMLDWCESSLDRLADYYVHSIRWVLDHRKTVLLAALLLLVGSFMLVPRIGGEFMPRQDKGKFSLSYKTAPGSSLDYTASKGRELEALLRQLPEVRSIQLTAGSSSFSASKTDGQLLVDMGSKTSRHHSLFSAMQQARALANRVAGVEILSVEEMGKEGPGGKPINIGLRGSNLGELDAAANLLISQLAKVKGVGDLQSSLSDADPAIKLEVRRDAAASLGVDLNRVGSTLSQLLAGDVVGSWEAPDGENYDVLLQVPRSERRNELLDIITVAGRPDANGAASMVPLSTVTRLSPGLSPRQIDRVDLLRQVTVTGNIAGRDAGSVFADISKITAGLKLPAGVVLAEEGERRDMEESLGYALQALAMGVIFIYMILAAQFRSFTMPLAIMVALPLAFVGVFVALWLCGSTLNMFSVIGIIMLMGLAAKNGILLVDFINQSRQEGMTRNEAIVAAGRVRLRPIMMTSLAMIFGMLPMAIGGSEGAETRGPMAHAIIGGMVSSTLLTLIVLPVVYSYLDGVRQYLRRCLGAGNQPHAAVQAGLGHTDRKDG</sequence>
<feature type="transmembrane region" description="Helical" evidence="1">
    <location>
        <begin position="12"/>
        <end position="32"/>
    </location>
</feature>
<feature type="transmembrane region" description="Helical" evidence="1">
    <location>
        <begin position="458"/>
        <end position="480"/>
    </location>
</feature>
<dbReference type="Gene3D" id="3.30.70.1430">
    <property type="entry name" value="Multidrug efflux transporter AcrB pore domain"/>
    <property type="match status" value="2"/>
</dbReference>